<comment type="caution">
    <text evidence="11">The sequence shown here is derived from an EMBL/GenBank/DDBJ whole genome shotgun (WGS) entry which is preliminary data.</text>
</comment>
<keyword evidence="7" id="KW-0106">Calcium</keyword>
<evidence type="ECO:0000256" key="9">
    <source>
        <dbReference type="RuleBase" id="RU361193"/>
    </source>
</evidence>
<dbReference type="InterPro" id="IPR001382">
    <property type="entry name" value="Glyco_hydro_47"/>
</dbReference>
<dbReference type="GO" id="GO:0005509">
    <property type="term" value="F:calcium ion binding"/>
    <property type="evidence" value="ECO:0007669"/>
    <property type="project" value="InterPro"/>
</dbReference>
<dbReference type="SUPFAM" id="SSF48225">
    <property type="entry name" value="Seven-hairpin glycosidases"/>
    <property type="match status" value="1"/>
</dbReference>
<sequence length="536" mass="59842">MAHPIPESSKTALPKGPPRPLRPIQFDFTRLEKDEARDRTTMQRREAIRNTAKRCWGAYRRYAFDHDELMPASLQGADTFNGWRATLVDSLDTLQIMGLDEEYRDAVKAVAQIEWSQTEAKVCNVFETNIRYLGGLLSAYDLSPEPILLDKAVELGNMLYAAFDTPNHLPVNSLAFGEAIRGGLQASKREASATVGSLSMEFTRLSQLTGDPKYFSVIDRIKSELDRTQNQTRLPGMWPTYINLQDDFAVTETLFTIGAGADSLYEYLGKMYALLGGLDATYEKLHVDAMATIKKHLLFRPMLPDHAPDRTPDILFPGSVNSDGQRVTLHPEIQHLGCFAGAMFALGARLFHREEDVEIGEKLARGCAWAYGVFATGVMPEQASLVSCQTPALGRCAWNETQWQGMGGESGPASLPRGVATVGTPGYRLRPEAIESLFILYRITGKRELQDVAWRMYSSIQQATETRYANSAIVDVRVAGGTEKADSMESFWLAETLKYFYLIFSEPDLISLDDYVLNTEAHPFRIPKPPAKRRDG</sequence>
<dbReference type="GO" id="GO:0036503">
    <property type="term" value="P:ERAD pathway"/>
    <property type="evidence" value="ECO:0007669"/>
    <property type="project" value="UniProtKB-ARBA"/>
</dbReference>
<comment type="cofactor">
    <cofactor evidence="1 7">
        <name>Ca(2+)</name>
        <dbReference type="ChEBI" id="CHEBI:29108"/>
    </cofactor>
</comment>
<evidence type="ECO:0000256" key="7">
    <source>
        <dbReference type="PIRSR" id="PIRSR601382-2"/>
    </source>
</evidence>
<comment type="pathway">
    <text evidence="2">Protein modification; protein glycosylation.</text>
</comment>
<keyword evidence="5 8" id="KW-1015">Disulfide bond</keyword>
<dbReference type="PANTHER" id="PTHR11742:SF89">
    <property type="entry name" value="ALPHA-1,2-MANNOSIDASE"/>
    <property type="match status" value="1"/>
</dbReference>
<feature type="region of interest" description="Disordered" evidence="10">
    <location>
        <begin position="1"/>
        <end position="23"/>
    </location>
</feature>
<evidence type="ECO:0000256" key="10">
    <source>
        <dbReference type="SAM" id="MobiDB-lite"/>
    </source>
</evidence>
<organism evidence="11 12">
    <name type="scientific">Phyllachora maydis</name>
    <dbReference type="NCBI Taxonomy" id="1825666"/>
    <lineage>
        <taxon>Eukaryota</taxon>
        <taxon>Fungi</taxon>
        <taxon>Dikarya</taxon>
        <taxon>Ascomycota</taxon>
        <taxon>Pezizomycotina</taxon>
        <taxon>Sordariomycetes</taxon>
        <taxon>Sordariomycetidae</taxon>
        <taxon>Phyllachorales</taxon>
        <taxon>Phyllachoraceae</taxon>
        <taxon>Phyllachora</taxon>
    </lineage>
</organism>
<dbReference type="Pfam" id="PF01532">
    <property type="entry name" value="Glyco_hydro_47"/>
    <property type="match status" value="1"/>
</dbReference>
<keyword evidence="7" id="KW-0479">Metal-binding</keyword>
<keyword evidence="12" id="KW-1185">Reference proteome</keyword>
<evidence type="ECO:0000256" key="6">
    <source>
        <dbReference type="PIRSR" id="PIRSR601382-1"/>
    </source>
</evidence>
<evidence type="ECO:0000256" key="3">
    <source>
        <dbReference type="ARBA" id="ARBA00007658"/>
    </source>
</evidence>
<reference evidence="11" key="1">
    <citation type="journal article" date="2023" name="Mol. Plant Microbe Interact.">
        <title>Elucidating the Obligate Nature and Biological Capacity of an Invasive Fungal Corn Pathogen.</title>
        <authorList>
            <person name="MacCready J.S."/>
            <person name="Roggenkamp E.M."/>
            <person name="Gdanetz K."/>
            <person name="Chilvers M.I."/>
        </authorList>
    </citation>
    <scope>NUCLEOTIDE SEQUENCE</scope>
    <source>
        <strain evidence="11">PM02</strain>
    </source>
</reference>
<feature type="binding site" evidence="7">
    <location>
        <position position="519"/>
    </location>
    <ligand>
        <name>Ca(2+)</name>
        <dbReference type="ChEBI" id="CHEBI:29108"/>
    </ligand>
</feature>
<feature type="active site" description="Proton donor" evidence="6">
    <location>
        <position position="127"/>
    </location>
</feature>
<dbReference type="FunFam" id="1.50.10.10:FF:000037">
    <property type="entry name" value="alpha-1,2-Mannosidase"/>
    <property type="match status" value="1"/>
</dbReference>
<dbReference type="GO" id="GO:0004571">
    <property type="term" value="F:mannosyl-oligosaccharide 1,2-alpha-mannosidase activity"/>
    <property type="evidence" value="ECO:0007669"/>
    <property type="project" value="InterPro"/>
</dbReference>
<dbReference type="AlphaFoldDB" id="A0AAD9IBD5"/>
<feature type="disulfide bond" evidence="8">
    <location>
        <begin position="338"/>
        <end position="367"/>
    </location>
</feature>
<evidence type="ECO:0000256" key="8">
    <source>
        <dbReference type="PIRSR" id="PIRSR601382-3"/>
    </source>
</evidence>
<dbReference type="Gene3D" id="1.50.10.10">
    <property type="match status" value="1"/>
</dbReference>
<evidence type="ECO:0000256" key="1">
    <source>
        <dbReference type="ARBA" id="ARBA00001913"/>
    </source>
</evidence>
<protein>
    <recommendedName>
        <fullName evidence="9">alpha-1,2-Mannosidase</fullName>
        <ecNumber evidence="9">3.2.1.-</ecNumber>
    </recommendedName>
</protein>
<feature type="active site" evidence="6">
    <location>
        <position position="432"/>
    </location>
</feature>
<dbReference type="GO" id="GO:0005975">
    <property type="term" value="P:carbohydrate metabolic process"/>
    <property type="evidence" value="ECO:0007669"/>
    <property type="project" value="InterPro"/>
</dbReference>
<evidence type="ECO:0000256" key="4">
    <source>
        <dbReference type="ARBA" id="ARBA00022801"/>
    </source>
</evidence>
<name>A0AAD9IBD5_9PEZI</name>
<dbReference type="InterPro" id="IPR050749">
    <property type="entry name" value="Glycosyl_Hydrolase_47"/>
</dbReference>
<dbReference type="Proteomes" id="UP001217918">
    <property type="component" value="Unassembled WGS sequence"/>
</dbReference>
<dbReference type="EC" id="3.2.1.-" evidence="9"/>
<gene>
    <name evidence="11" type="ORF">P8C59_008012</name>
</gene>
<dbReference type="InterPro" id="IPR012341">
    <property type="entry name" value="6hp_glycosidase-like_sf"/>
</dbReference>
<evidence type="ECO:0000256" key="5">
    <source>
        <dbReference type="ARBA" id="ARBA00023157"/>
    </source>
</evidence>
<feature type="active site" description="Proton donor" evidence="6">
    <location>
        <position position="381"/>
    </location>
</feature>
<dbReference type="PANTHER" id="PTHR11742">
    <property type="entry name" value="MANNOSYL-OLIGOSACCHARIDE ALPHA-1,2-MANNOSIDASE-RELATED"/>
    <property type="match status" value="1"/>
</dbReference>
<evidence type="ECO:0000313" key="12">
    <source>
        <dbReference type="Proteomes" id="UP001217918"/>
    </source>
</evidence>
<dbReference type="PRINTS" id="PR00747">
    <property type="entry name" value="GLYHDRLASE47"/>
</dbReference>
<proteinExistence type="inferred from homology"/>
<accession>A0AAD9IBD5</accession>
<evidence type="ECO:0000256" key="2">
    <source>
        <dbReference type="ARBA" id="ARBA00004922"/>
    </source>
</evidence>
<evidence type="ECO:0000313" key="11">
    <source>
        <dbReference type="EMBL" id="KAK2073762.1"/>
    </source>
</evidence>
<dbReference type="GO" id="GO:0005783">
    <property type="term" value="C:endoplasmic reticulum"/>
    <property type="evidence" value="ECO:0007669"/>
    <property type="project" value="TreeGrafter"/>
</dbReference>
<comment type="similarity">
    <text evidence="3 9">Belongs to the glycosyl hydrolase 47 family.</text>
</comment>
<feature type="active site" evidence="6">
    <location>
        <position position="262"/>
    </location>
</feature>
<dbReference type="GO" id="GO:0016020">
    <property type="term" value="C:membrane"/>
    <property type="evidence" value="ECO:0007669"/>
    <property type="project" value="InterPro"/>
</dbReference>
<dbReference type="InterPro" id="IPR036026">
    <property type="entry name" value="Seven-hairpin_glycosidases"/>
</dbReference>
<keyword evidence="4 9" id="KW-0378">Hydrolase</keyword>
<keyword evidence="9" id="KW-0326">Glycosidase</keyword>
<dbReference type="EMBL" id="JAQQPM010000007">
    <property type="protein sequence ID" value="KAK2073762.1"/>
    <property type="molecule type" value="Genomic_DNA"/>
</dbReference>